<dbReference type="PROSITE" id="PS51168">
    <property type="entry name" value="CHORISMATE_MUT_2"/>
    <property type="match status" value="1"/>
</dbReference>
<dbReference type="Pfam" id="PF01817">
    <property type="entry name" value="CM_2"/>
    <property type="match status" value="1"/>
</dbReference>
<dbReference type="EMBL" id="BMCP01000004">
    <property type="protein sequence ID" value="GGE51051.1"/>
    <property type="molecule type" value="Genomic_DNA"/>
</dbReference>
<dbReference type="InterPro" id="IPR036263">
    <property type="entry name" value="Chorismate_II_sf"/>
</dbReference>
<reference evidence="3" key="1">
    <citation type="journal article" date="2014" name="Int. J. Syst. Evol. Microbiol.">
        <title>Complete genome sequence of Corynebacterium casei LMG S-19264T (=DSM 44701T), isolated from a smear-ripened cheese.</title>
        <authorList>
            <consortium name="US DOE Joint Genome Institute (JGI-PGF)"/>
            <person name="Walter F."/>
            <person name="Albersmeier A."/>
            <person name="Kalinowski J."/>
            <person name="Ruckert C."/>
        </authorList>
    </citation>
    <scope>NUCLEOTIDE SEQUENCE</scope>
    <source>
        <strain evidence="3">CCM 7684</strain>
    </source>
</reference>
<dbReference type="SUPFAM" id="SSF48600">
    <property type="entry name" value="Chorismate mutase II"/>
    <property type="match status" value="1"/>
</dbReference>
<name>A0A8J3DZB8_9RHOB</name>
<gene>
    <name evidence="3" type="ORF">GCM10007276_30090</name>
</gene>
<keyword evidence="4" id="KW-1185">Reference proteome</keyword>
<evidence type="ECO:0000256" key="1">
    <source>
        <dbReference type="ARBA" id="ARBA00012404"/>
    </source>
</evidence>
<evidence type="ECO:0000313" key="4">
    <source>
        <dbReference type="Proteomes" id="UP000602745"/>
    </source>
</evidence>
<dbReference type="Gene3D" id="1.20.59.10">
    <property type="entry name" value="Chorismate mutase"/>
    <property type="match status" value="1"/>
</dbReference>
<dbReference type="SMART" id="SM00830">
    <property type="entry name" value="CM_2"/>
    <property type="match status" value="1"/>
</dbReference>
<dbReference type="AlphaFoldDB" id="A0A8J3DZB8"/>
<dbReference type="EC" id="5.4.99.5" evidence="1"/>
<sequence>MNRPMETLDDLRRDIDRIDAEMHALLIERGSIIDRLIAVKQGSTESGSAFRPKREADMMRALLARHTGHLPLDTVESIWRVIISTFTYVQAPYRVHGAASGGAAAERDVARFHFGFTVPYIEHSDAEAVIAAVAEDPRDLGLIPVAADGGWWRMLARNSALQVIARLPFVERPGHPAALATFVVGGTPAPGATADDVRLLVAETSGWSAAANSMVAVVGAEVLARHDTAVLIALPREIELKRLEDGLAASGAQLEDTAWIGSHAARHSVDTAGAS</sequence>
<protein>
    <recommendedName>
        <fullName evidence="1">chorismate mutase</fullName>
        <ecNumber evidence="1">5.4.99.5</ecNumber>
    </recommendedName>
</protein>
<evidence type="ECO:0000259" key="2">
    <source>
        <dbReference type="PROSITE" id="PS51168"/>
    </source>
</evidence>
<proteinExistence type="predicted"/>
<dbReference type="GO" id="GO:0046417">
    <property type="term" value="P:chorismate metabolic process"/>
    <property type="evidence" value="ECO:0007669"/>
    <property type="project" value="InterPro"/>
</dbReference>
<feature type="domain" description="Chorismate mutase" evidence="2">
    <location>
        <begin position="2"/>
        <end position="94"/>
    </location>
</feature>
<organism evidence="3 4">
    <name type="scientific">Agaricicola taiwanensis</name>
    <dbReference type="NCBI Taxonomy" id="591372"/>
    <lineage>
        <taxon>Bacteria</taxon>
        <taxon>Pseudomonadati</taxon>
        <taxon>Pseudomonadota</taxon>
        <taxon>Alphaproteobacteria</taxon>
        <taxon>Rhodobacterales</taxon>
        <taxon>Paracoccaceae</taxon>
        <taxon>Agaricicola</taxon>
    </lineage>
</organism>
<dbReference type="InterPro" id="IPR002701">
    <property type="entry name" value="CM_II_prokaryot"/>
</dbReference>
<dbReference type="Proteomes" id="UP000602745">
    <property type="component" value="Unassembled WGS sequence"/>
</dbReference>
<reference evidence="3" key="2">
    <citation type="submission" date="2020-09" db="EMBL/GenBank/DDBJ databases">
        <authorList>
            <person name="Sun Q."/>
            <person name="Sedlacek I."/>
        </authorList>
    </citation>
    <scope>NUCLEOTIDE SEQUENCE</scope>
    <source>
        <strain evidence="3">CCM 7684</strain>
    </source>
</reference>
<accession>A0A8J3DZB8</accession>
<comment type="caution">
    <text evidence="3">The sequence shown here is derived from an EMBL/GenBank/DDBJ whole genome shotgun (WGS) entry which is preliminary data.</text>
</comment>
<dbReference type="InterPro" id="IPR036979">
    <property type="entry name" value="CM_dom_sf"/>
</dbReference>
<evidence type="ECO:0000313" key="3">
    <source>
        <dbReference type="EMBL" id="GGE51051.1"/>
    </source>
</evidence>
<dbReference type="GO" id="GO:0004106">
    <property type="term" value="F:chorismate mutase activity"/>
    <property type="evidence" value="ECO:0007669"/>
    <property type="project" value="UniProtKB-EC"/>
</dbReference>